<reference evidence="3" key="1">
    <citation type="submission" date="2021-03" db="EMBL/GenBank/DDBJ databases">
        <authorList>
            <person name="Palmer J.M."/>
        </authorList>
    </citation>
    <scope>NUCLEOTIDE SEQUENCE</scope>
    <source>
        <strain evidence="3">ARV_011</strain>
    </source>
</reference>
<name>A0A9P7V832_9ASCO</name>
<dbReference type="Proteomes" id="UP000790833">
    <property type="component" value="Unassembled WGS sequence"/>
</dbReference>
<dbReference type="AlphaFoldDB" id="A0A9P7V832"/>
<feature type="chain" id="PRO_5040340695" evidence="2">
    <location>
        <begin position="20"/>
        <end position="267"/>
    </location>
</feature>
<evidence type="ECO:0000313" key="3">
    <source>
        <dbReference type="EMBL" id="KAG7193010.1"/>
    </source>
</evidence>
<dbReference type="EMBL" id="JAHMUF010000014">
    <property type="protein sequence ID" value="KAG7193010.1"/>
    <property type="molecule type" value="Genomic_DNA"/>
</dbReference>
<dbReference type="RefSeq" id="XP_043048559.1">
    <property type="nucleotide sequence ID" value="XM_043191927.1"/>
</dbReference>
<comment type="caution">
    <text evidence="3">The sequence shown here is derived from an EMBL/GenBank/DDBJ whole genome shotgun (WGS) entry which is preliminary data.</text>
</comment>
<feature type="signal peptide" evidence="2">
    <location>
        <begin position="1"/>
        <end position="19"/>
    </location>
</feature>
<dbReference type="GeneID" id="66114497"/>
<proteinExistence type="predicted"/>
<dbReference type="OrthoDB" id="7478546at2759"/>
<gene>
    <name evidence="3" type="ORF">KQ657_001123</name>
</gene>
<keyword evidence="4" id="KW-1185">Reference proteome</keyword>
<evidence type="ECO:0000313" key="4">
    <source>
        <dbReference type="Proteomes" id="UP000790833"/>
    </source>
</evidence>
<keyword evidence="2" id="KW-0732">Signal</keyword>
<feature type="compositionally biased region" description="Low complexity" evidence="1">
    <location>
        <begin position="184"/>
        <end position="212"/>
    </location>
</feature>
<sequence>MKSSILGLFTLAAIGQCATTDLLGFYDSILNNIPTFGAVSDWNNYYSNYASYLTAYYSDYSNYFTDYTNYLSDYSNYFTDYTNYLSDYTNYFSDYSNYLTGVPGLDTSLLGYYQTWVASNSDLFNQINSIDPGKFESFASEVSKHSFDPKFATAAWASFTKANTLDLPFSVFPGYSRFSLASVTGGDTKSTDATDATDATATANDASTSTTGPITSNTAKSSASSVASSSSSAASSSASSSTRSGGGNSLTIAPIGVLLGLVGAALL</sequence>
<feature type="region of interest" description="Disordered" evidence="1">
    <location>
        <begin position="184"/>
        <end position="221"/>
    </location>
</feature>
<protein>
    <submittedName>
        <fullName evidence="3">Uncharacterized protein</fullName>
    </submittedName>
</protein>
<evidence type="ECO:0000256" key="1">
    <source>
        <dbReference type="SAM" id="MobiDB-lite"/>
    </source>
</evidence>
<organism evidence="3 4">
    <name type="scientific">Scheffersomyces spartinae</name>
    <dbReference type="NCBI Taxonomy" id="45513"/>
    <lineage>
        <taxon>Eukaryota</taxon>
        <taxon>Fungi</taxon>
        <taxon>Dikarya</taxon>
        <taxon>Ascomycota</taxon>
        <taxon>Saccharomycotina</taxon>
        <taxon>Pichiomycetes</taxon>
        <taxon>Debaryomycetaceae</taxon>
        <taxon>Scheffersomyces</taxon>
    </lineage>
</organism>
<evidence type="ECO:0000256" key="2">
    <source>
        <dbReference type="SAM" id="SignalP"/>
    </source>
</evidence>
<accession>A0A9P7V832</accession>